<evidence type="ECO:0000256" key="8">
    <source>
        <dbReference type="SAM" id="SignalP"/>
    </source>
</evidence>
<dbReference type="Pfam" id="PF02892">
    <property type="entry name" value="zf-BED"/>
    <property type="match status" value="1"/>
</dbReference>
<keyword evidence="1" id="KW-0479">Metal-binding</keyword>
<dbReference type="InterPro" id="IPR036236">
    <property type="entry name" value="Znf_C2H2_sf"/>
</dbReference>
<feature type="signal peptide" evidence="8">
    <location>
        <begin position="1"/>
        <end position="19"/>
    </location>
</feature>
<evidence type="ECO:0000313" key="11">
    <source>
        <dbReference type="Proteomes" id="UP001370490"/>
    </source>
</evidence>
<evidence type="ECO:0000259" key="9">
    <source>
        <dbReference type="PROSITE" id="PS50808"/>
    </source>
</evidence>
<feature type="chain" id="PRO_5043014907" evidence="8">
    <location>
        <begin position="20"/>
        <end position="725"/>
    </location>
</feature>
<keyword evidence="11" id="KW-1185">Reference proteome</keyword>
<dbReference type="EMBL" id="JBAMMX010000021">
    <property type="protein sequence ID" value="KAK6919665.1"/>
    <property type="molecule type" value="Genomic_DNA"/>
</dbReference>
<keyword evidence="4" id="KW-0805">Transcription regulation</keyword>
<dbReference type="SMART" id="SM00614">
    <property type="entry name" value="ZnF_BED"/>
    <property type="match status" value="1"/>
</dbReference>
<keyword evidence="5" id="KW-0238">DNA-binding</keyword>
<name>A0AAN8Z177_9MAGN</name>
<reference evidence="10 11" key="1">
    <citation type="submission" date="2023-12" db="EMBL/GenBank/DDBJ databases">
        <title>A high-quality genome assembly for Dillenia turbinata (Dilleniales).</title>
        <authorList>
            <person name="Chanderbali A."/>
        </authorList>
    </citation>
    <scope>NUCLEOTIDE SEQUENCE [LARGE SCALE GENOMIC DNA]</scope>
    <source>
        <strain evidence="10">LSX21</strain>
        <tissue evidence="10">Leaf</tissue>
    </source>
</reference>
<dbReference type="InterPro" id="IPR003656">
    <property type="entry name" value="Znf_BED"/>
</dbReference>
<evidence type="ECO:0000256" key="1">
    <source>
        <dbReference type="ARBA" id="ARBA00022723"/>
    </source>
</evidence>
<dbReference type="GO" id="GO:0008270">
    <property type="term" value="F:zinc ion binding"/>
    <property type="evidence" value="ECO:0007669"/>
    <property type="project" value="UniProtKB-KW"/>
</dbReference>
<dbReference type="SUPFAM" id="SSF57667">
    <property type="entry name" value="beta-beta-alpha zinc fingers"/>
    <property type="match status" value="1"/>
</dbReference>
<evidence type="ECO:0000256" key="5">
    <source>
        <dbReference type="ARBA" id="ARBA00023125"/>
    </source>
</evidence>
<keyword evidence="3" id="KW-0862">Zinc</keyword>
<dbReference type="AlphaFoldDB" id="A0AAN8Z177"/>
<evidence type="ECO:0000256" key="6">
    <source>
        <dbReference type="ARBA" id="ARBA00023163"/>
    </source>
</evidence>
<keyword evidence="8" id="KW-0732">Signal</keyword>
<evidence type="ECO:0000313" key="10">
    <source>
        <dbReference type="EMBL" id="KAK6919665.1"/>
    </source>
</evidence>
<gene>
    <name evidence="10" type="ORF">RJ641_015569</name>
</gene>
<evidence type="ECO:0000256" key="3">
    <source>
        <dbReference type="ARBA" id="ARBA00022833"/>
    </source>
</evidence>
<evidence type="ECO:0000256" key="4">
    <source>
        <dbReference type="ARBA" id="ARBA00023015"/>
    </source>
</evidence>
<dbReference type="InterPro" id="IPR025525">
    <property type="entry name" value="hAT-like_transposase_RNase-H"/>
</dbReference>
<keyword evidence="6" id="KW-0804">Transcription</keyword>
<dbReference type="Pfam" id="PF14372">
    <property type="entry name" value="hAT-like_RNase-H"/>
    <property type="match status" value="1"/>
</dbReference>
<dbReference type="PROSITE" id="PS50808">
    <property type="entry name" value="ZF_BED"/>
    <property type="match status" value="1"/>
</dbReference>
<dbReference type="InterPro" id="IPR052035">
    <property type="entry name" value="ZnF_BED_domain_contain"/>
</dbReference>
<organism evidence="10 11">
    <name type="scientific">Dillenia turbinata</name>
    <dbReference type="NCBI Taxonomy" id="194707"/>
    <lineage>
        <taxon>Eukaryota</taxon>
        <taxon>Viridiplantae</taxon>
        <taxon>Streptophyta</taxon>
        <taxon>Embryophyta</taxon>
        <taxon>Tracheophyta</taxon>
        <taxon>Spermatophyta</taxon>
        <taxon>Magnoliopsida</taxon>
        <taxon>eudicotyledons</taxon>
        <taxon>Gunneridae</taxon>
        <taxon>Pentapetalae</taxon>
        <taxon>Dilleniales</taxon>
        <taxon>Dilleniaceae</taxon>
        <taxon>Dillenia</taxon>
    </lineage>
</organism>
<accession>A0AAN8Z177</accession>
<evidence type="ECO:0000256" key="2">
    <source>
        <dbReference type="ARBA" id="ARBA00022771"/>
    </source>
</evidence>
<dbReference type="GO" id="GO:0003677">
    <property type="term" value="F:DNA binding"/>
    <property type="evidence" value="ECO:0007669"/>
    <property type="project" value="UniProtKB-KW"/>
</dbReference>
<dbReference type="SUPFAM" id="SSF53098">
    <property type="entry name" value="Ribonuclease H-like"/>
    <property type="match status" value="1"/>
</dbReference>
<evidence type="ECO:0000256" key="7">
    <source>
        <dbReference type="PROSITE-ProRule" id="PRU00027"/>
    </source>
</evidence>
<dbReference type="PANTHER" id="PTHR46481">
    <property type="entry name" value="ZINC FINGER BED DOMAIN-CONTAINING PROTEIN 4"/>
    <property type="match status" value="1"/>
</dbReference>
<sequence>MRGCVVSICAAVILNSCLKGRVVLCMHTAVSRDPQGAGGYLVGNDNLTSLTLIRSSTEVVVINSLLIVPGSDRLGSSGHCYKVKFLAMDSPPMHVGSSRLKSVVWNDFDRIRKDDTFVAVCRHCKKRLSGSSTSGTSHLRNHLIRCRRRTNHDISHLLVAKERKREGSLALANLNSDCQQKKDEMVTPLAVGPKLEQEHAKDGAISFFNGYFDQKRSRFDLARMIILHGYPLAMVEHVGFKFFVKNLQPLFELVTFDSVEADCMEIYEKEKQKVYEVLDKLPGKISLSADMWAATENANYLCLTAHFIDETWQLKKKILNFIMVDPSHTEDLHSEVIISSLMEWDIDRKLCSMTFDNCSNDNVVVRIRDRLSQNRFLLCNGQLFDVRCAVNILKLMAQDALEALNDVAFKIRESIKYVKGSKIIQEKFNEMAQHAKIDTQKLLCLDNPQHWSSTCSMLEVALEYRGSFSLLQEDDPLYTMSPSESEWERAGTITGYLKVFVEDTNVFLGSICRTANIYFPDICDIHLRLNEWCKDSDAFVKTLALKMKSKFDGYWNRCSLALAVAAILDPRFKMKLVEYYYPQIYGSNAQHHIDDVSDTLKALYNEHAIGSPLVSNDQGLAWQVGGSGGVSAGCLPGGGNENKDRLILSYMISKQAKKKLKTIAKLLQQSGCVSHPAPHPGIVHGMAESVRKIQGEIADFLGMKFSKETELGRAGTQSLQPHSKK</sequence>
<protein>
    <submittedName>
        <fullName evidence="10">HAT-like transposase, RNase-H fold</fullName>
    </submittedName>
</protein>
<dbReference type="Proteomes" id="UP001370490">
    <property type="component" value="Unassembled WGS sequence"/>
</dbReference>
<feature type="domain" description="BED-type" evidence="9">
    <location>
        <begin position="99"/>
        <end position="154"/>
    </location>
</feature>
<comment type="caution">
    <text evidence="10">The sequence shown here is derived from an EMBL/GenBank/DDBJ whole genome shotgun (WGS) entry which is preliminary data.</text>
</comment>
<proteinExistence type="predicted"/>
<dbReference type="InterPro" id="IPR012337">
    <property type="entry name" value="RNaseH-like_sf"/>
</dbReference>
<dbReference type="PANTHER" id="PTHR46481:SF11">
    <property type="entry name" value="ZINC FINGER BED DOMAIN-CONTAINING PROTEIN RICESLEEPER 2-LIKE"/>
    <property type="match status" value="1"/>
</dbReference>
<keyword evidence="2 7" id="KW-0863">Zinc-finger</keyword>